<sequence length="205" mass="23343">MFPGIFHTASPDADFDGEHMCVKIFSLPSAQQQQRSSSHDFYEQWNRVALEATRIAARSLDVNYTLLLENQRTHDVFYVDRGRNRIDTSNANNTLPGVGQKRRREKDFPFHLPGLSRFHVKVVRYRPNEVSKMGPDKYDMIVLVLEGQLNLLTQQRESGKNSTKTTAIPKHEWLVISAGTSHAFQTANSTENETALVLFIEVAPQ</sequence>
<gene>
    <name evidence="1" type="ORF">IV203_027539</name>
</gene>
<accession>A0A9K3Q3L3</accession>
<reference evidence="1" key="2">
    <citation type="submission" date="2021-04" db="EMBL/GenBank/DDBJ databases">
        <authorList>
            <person name="Podell S."/>
        </authorList>
    </citation>
    <scope>NUCLEOTIDE SEQUENCE</scope>
    <source>
        <strain evidence="1">Hildebrandi</strain>
    </source>
</reference>
<dbReference type="EMBL" id="JAGRRH010000005">
    <property type="protein sequence ID" value="KAG7369793.1"/>
    <property type="molecule type" value="Genomic_DNA"/>
</dbReference>
<dbReference type="AlphaFoldDB" id="A0A9K3Q3L3"/>
<keyword evidence="2" id="KW-1185">Reference proteome</keyword>
<comment type="caution">
    <text evidence="1">The sequence shown here is derived from an EMBL/GenBank/DDBJ whole genome shotgun (WGS) entry which is preliminary data.</text>
</comment>
<dbReference type="Proteomes" id="UP000693970">
    <property type="component" value="Unassembled WGS sequence"/>
</dbReference>
<reference evidence="1" key="1">
    <citation type="journal article" date="2021" name="Sci. Rep.">
        <title>Diploid genomic architecture of Nitzschia inconspicua, an elite biomass production diatom.</title>
        <authorList>
            <person name="Oliver A."/>
            <person name="Podell S."/>
            <person name="Pinowska A."/>
            <person name="Traller J.C."/>
            <person name="Smith S.R."/>
            <person name="McClure R."/>
            <person name="Beliaev A."/>
            <person name="Bohutskyi P."/>
            <person name="Hill E.A."/>
            <person name="Rabines A."/>
            <person name="Zheng H."/>
            <person name="Allen L.Z."/>
            <person name="Kuo A."/>
            <person name="Grigoriev I.V."/>
            <person name="Allen A.E."/>
            <person name="Hazlebeck D."/>
            <person name="Allen E.E."/>
        </authorList>
    </citation>
    <scope>NUCLEOTIDE SEQUENCE</scope>
    <source>
        <strain evidence="1">Hildebrandi</strain>
    </source>
</reference>
<name>A0A9K3Q3L3_9STRA</name>
<evidence type="ECO:0000313" key="2">
    <source>
        <dbReference type="Proteomes" id="UP000693970"/>
    </source>
</evidence>
<organism evidence="1 2">
    <name type="scientific">Nitzschia inconspicua</name>
    <dbReference type="NCBI Taxonomy" id="303405"/>
    <lineage>
        <taxon>Eukaryota</taxon>
        <taxon>Sar</taxon>
        <taxon>Stramenopiles</taxon>
        <taxon>Ochrophyta</taxon>
        <taxon>Bacillariophyta</taxon>
        <taxon>Bacillariophyceae</taxon>
        <taxon>Bacillariophycidae</taxon>
        <taxon>Bacillariales</taxon>
        <taxon>Bacillariaceae</taxon>
        <taxon>Nitzschia</taxon>
    </lineage>
</organism>
<protein>
    <submittedName>
        <fullName evidence="1">Uncharacterized protein</fullName>
    </submittedName>
</protein>
<proteinExistence type="predicted"/>
<evidence type="ECO:0000313" key="1">
    <source>
        <dbReference type="EMBL" id="KAG7369793.1"/>
    </source>
</evidence>